<feature type="domain" description="Alanine dehydrogenase/pyridine nucleotide transhydrogenase N-terminal" evidence="4">
    <location>
        <begin position="31"/>
        <end position="189"/>
    </location>
</feature>
<dbReference type="InterPro" id="IPR007886">
    <property type="entry name" value="AlaDH/PNT_N"/>
</dbReference>
<dbReference type="GO" id="GO:0019878">
    <property type="term" value="P:lysine biosynthetic process via aminoadipic acid"/>
    <property type="evidence" value="ECO:0007669"/>
    <property type="project" value="TreeGrafter"/>
</dbReference>
<dbReference type="InterPro" id="IPR036291">
    <property type="entry name" value="NAD(P)-bd_dom_sf"/>
</dbReference>
<evidence type="ECO:0000256" key="3">
    <source>
        <dbReference type="ARBA" id="ARBA00023154"/>
    </source>
</evidence>
<dbReference type="AlphaFoldDB" id="A0A165ZMF2"/>
<dbReference type="Pfam" id="PF03435">
    <property type="entry name" value="Sacchrp_dh_NADP"/>
    <property type="match status" value="1"/>
</dbReference>
<evidence type="ECO:0000313" key="6">
    <source>
        <dbReference type="Proteomes" id="UP000076532"/>
    </source>
</evidence>
<dbReference type="EMBL" id="KV417674">
    <property type="protein sequence ID" value="KZP10733.1"/>
    <property type="molecule type" value="Genomic_DNA"/>
</dbReference>
<dbReference type="InterPro" id="IPR005097">
    <property type="entry name" value="Sacchrp_dh_NADP-bd"/>
</dbReference>
<organism evidence="5 6">
    <name type="scientific">Athelia psychrophila</name>
    <dbReference type="NCBI Taxonomy" id="1759441"/>
    <lineage>
        <taxon>Eukaryota</taxon>
        <taxon>Fungi</taxon>
        <taxon>Dikarya</taxon>
        <taxon>Basidiomycota</taxon>
        <taxon>Agaricomycotina</taxon>
        <taxon>Agaricomycetes</taxon>
        <taxon>Agaricomycetidae</taxon>
        <taxon>Atheliales</taxon>
        <taxon>Atheliaceae</taxon>
        <taxon>Athelia</taxon>
    </lineage>
</organism>
<dbReference type="Gene3D" id="1.10.1870.10">
    <property type="entry name" value="Domain 3, Saccharopine reductase"/>
    <property type="match status" value="1"/>
</dbReference>
<dbReference type="OrthoDB" id="10059875at2759"/>
<protein>
    <recommendedName>
        <fullName evidence="4">Alanine dehydrogenase/pyridine nucleotide transhydrogenase N-terminal domain-containing protein</fullName>
    </recommendedName>
</protein>
<keyword evidence="2" id="KW-0560">Oxidoreductase</keyword>
<dbReference type="Proteomes" id="UP000076532">
    <property type="component" value="Unassembled WGS sequence"/>
</dbReference>
<sequence>MIRRSPLSRVFLSRRLLSTTAAVSQPSVTLGIRREDPERIWERRCPLTPEAVEHLVKKEGIKVLVQDCDRRVFPIADFVKAGAQVHPTLEPAHIVIGIKETPLSELVTAPVPSPTRDGGSHVPRTHLMFSHTTKGQPYNMELLSRFLKKEGAGHAQRPQGMEPRLIDYELLVGPDGKRSVGFGWFAGVAGALESLSAMAHAHLEIGVASPFLHTPRPHTHPSIPSLRAKLREVGAAISADGTPPCLGPFVICATGSGKVTQGVLDIVQELPIVNVRVQDLPALVSNPGTDLRKVYLVHALPGDYLARADGGVYSREDYYQHPENYVSEFNTKVAPYLTLLLNGVGWGVGFPRLMSNEQLVVALEHARQVGRGRFLSVGDISCDIGGGLEFLARSSTLSDPHYVSKPVDVPQHLPGVQMMAVDILPSALPLDASQHFSQALLPYLQSLISEYRGGDAAHKGALDAATVARQGELQGKHAGLEAPLKVWRDSVALPAASASGSESKLTLKPKQKKVLLLGSGMVAGPAVDEMCRRSDVELIVASNSLSEAENLVSHHPNARALLLAVDDHEKVGSLIAESDVVISLLPVPFHPSIAEMCIKHGKHLVTASYISPEMRALHKSAESAGVLLLNEIGLDPGIDHCSAMSLIAEIRAQNKRVVSFTSFCGGLPAPESADVPLGYKFSWSPRGVLGAALNGARFKLSGRDWEIPGKDILASHFPDVPISNVLKMEGIANRDSMPYADTYNLGPQAGLRTVLRGTLRYPGFCDLMHCFKVLGLLEANSTIVLGDWTSFIRLCLQNRYGTQIPNDAASTLSAISSVIPPAQIDQLAGAMSWLSLLHADFAMPPLPKKPTAPIDIFTTLLAHKLRYEPQERDMVVLSHEIVAESLAAPGVEEIYTSSLITYGTPRASAMARCVGLPVAFAALEVLDGKVLLRGVQGPTDKSIYGPVLRGLEEVGLGMKENVRTGEGMEAILTKGLQSRIRQE</sequence>
<reference evidence="5 6" key="1">
    <citation type="journal article" date="2016" name="Mol. Biol. Evol.">
        <title>Comparative Genomics of Early-Diverging Mushroom-Forming Fungi Provides Insights into the Origins of Lignocellulose Decay Capabilities.</title>
        <authorList>
            <person name="Nagy L.G."/>
            <person name="Riley R."/>
            <person name="Tritt A."/>
            <person name="Adam C."/>
            <person name="Daum C."/>
            <person name="Floudas D."/>
            <person name="Sun H."/>
            <person name="Yadav J.S."/>
            <person name="Pangilinan J."/>
            <person name="Larsson K.H."/>
            <person name="Matsuura K."/>
            <person name="Barry K."/>
            <person name="Labutti K."/>
            <person name="Kuo R."/>
            <person name="Ohm R.A."/>
            <person name="Bhattacharya S.S."/>
            <person name="Shirouzu T."/>
            <person name="Yoshinaga Y."/>
            <person name="Martin F.M."/>
            <person name="Grigoriev I.V."/>
            <person name="Hibbett D.S."/>
        </authorList>
    </citation>
    <scope>NUCLEOTIDE SEQUENCE [LARGE SCALE GENOMIC DNA]</scope>
    <source>
        <strain evidence="5 6">CBS 109695</strain>
    </source>
</reference>
<evidence type="ECO:0000256" key="2">
    <source>
        <dbReference type="ARBA" id="ARBA00023002"/>
    </source>
</evidence>
<dbReference type="Gene3D" id="3.30.360.10">
    <property type="entry name" value="Dihydrodipicolinate Reductase, domain 2"/>
    <property type="match status" value="1"/>
</dbReference>
<dbReference type="GO" id="GO:0004753">
    <property type="term" value="F:saccharopine dehydrogenase activity"/>
    <property type="evidence" value="ECO:0007669"/>
    <property type="project" value="TreeGrafter"/>
</dbReference>
<keyword evidence="3" id="KW-0457">Lysine biosynthesis</keyword>
<evidence type="ECO:0000256" key="1">
    <source>
        <dbReference type="ARBA" id="ARBA00022857"/>
    </source>
</evidence>
<evidence type="ECO:0000259" key="4">
    <source>
        <dbReference type="SMART" id="SM01003"/>
    </source>
</evidence>
<dbReference type="InterPro" id="IPR032095">
    <property type="entry name" value="Sacchrp_dh-like_C"/>
</dbReference>
<dbReference type="FunFam" id="3.40.50.720:FF:000072">
    <property type="entry name" value="Saccharopine dehydrogenase [NADP(+), L-glutamate-forming]"/>
    <property type="match status" value="1"/>
</dbReference>
<name>A0A165ZMF2_9AGAM</name>
<dbReference type="InterPro" id="IPR051168">
    <property type="entry name" value="AASS"/>
</dbReference>
<dbReference type="PANTHER" id="PTHR11133:SF22">
    <property type="entry name" value="ALPHA-AMINOADIPIC SEMIALDEHYDE SYNTHASE, MITOCHONDRIAL"/>
    <property type="match status" value="1"/>
</dbReference>
<evidence type="ECO:0000313" key="5">
    <source>
        <dbReference type="EMBL" id="KZP10733.1"/>
    </source>
</evidence>
<dbReference type="CDD" id="cd12189">
    <property type="entry name" value="LKR_SDH_like"/>
    <property type="match status" value="1"/>
</dbReference>
<dbReference type="PANTHER" id="PTHR11133">
    <property type="entry name" value="SACCHAROPINE DEHYDROGENASE"/>
    <property type="match status" value="1"/>
</dbReference>
<dbReference type="Gene3D" id="3.40.50.720">
    <property type="entry name" value="NAD(P)-binding Rossmann-like Domain"/>
    <property type="match status" value="2"/>
</dbReference>
<dbReference type="STRING" id="436010.A0A165ZMF2"/>
<dbReference type="SUPFAM" id="SSF52283">
    <property type="entry name" value="Formate/glycerate dehydrogenase catalytic domain-like"/>
    <property type="match status" value="1"/>
</dbReference>
<keyword evidence="1" id="KW-0521">NADP</keyword>
<dbReference type="SUPFAM" id="SSF55347">
    <property type="entry name" value="Glyceraldehyde-3-phosphate dehydrogenase-like, C-terminal domain"/>
    <property type="match status" value="1"/>
</dbReference>
<keyword evidence="6" id="KW-1185">Reference proteome</keyword>
<dbReference type="Pfam" id="PF05222">
    <property type="entry name" value="AlaDh_PNT_N"/>
    <property type="match status" value="1"/>
</dbReference>
<dbReference type="SUPFAM" id="SSF51735">
    <property type="entry name" value="NAD(P)-binding Rossmann-fold domains"/>
    <property type="match status" value="1"/>
</dbReference>
<accession>A0A165ZMF2</accession>
<dbReference type="SMART" id="SM01003">
    <property type="entry name" value="AlaDh_PNT_N"/>
    <property type="match status" value="1"/>
</dbReference>
<keyword evidence="3" id="KW-0028">Amino-acid biosynthesis</keyword>
<dbReference type="GO" id="GO:0005737">
    <property type="term" value="C:cytoplasm"/>
    <property type="evidence" value="ECO:0007669"/>
    <property type="project" value="TreeGrafter"/>
</dbReference>
<gene>
    <name evidence="5" type="ORF">FIBSPDRAFT_757709</name>
</gene>
<dbReference type="Pfam" id="PF16653">
    <property type="entry name" value="Sacchrp_dh_C"/>
    <property type="match status" value="1"/>
</dbReference>
<proteinExistence type="predicted"/>